<dbReference type="GO" id="GO:0004519">
    <property type="term" value="F:endonuclease activity"/>
    <property type="evidence" value="ECO:0007669"/>
    <property type="project" value="UniProtKB-KW"/>
</dbReference>
<dbReference type="GO" id="GO:0008270">
    <property type="term" value="F:zinc ion binding"/>
    <property type="evidence" value="ECO:0007669"/>
    <property type="project" value="InterPro"/>
</dbReference>
<evidence type="ECO:0000259" key="1">
    <source>
        <dbReference type="SMART" id="SM00507"/>
    </source>
</evidence>
<dbReference type="InterPro" id="IPR003615">
    <property type="entry name" value="HNH_nuc"/>
</dbReference>
<dbReference type="GO" id="GO:0003676">
    <property type="term" value="F:nucleic acid binding"/>
    <property type="evidence" value="ECO:0007669"/>
    <property type="project" value="InterPro"/>
</dbReference>
<dbReference type="KEGG" id="ade:Adeh_4159"/>
<evidence type="ECO:0000313" key="3">
    <source>
        <dbReference type="Proteomes" id="UP000001935"/>
    </source>
</evidence>
<reference evidence="2" key="1">
    <citation type="submission" date="2006-01" db="EMBL/GenBank/DDBJ databases">
        <title>Complete sequence of Anaeromyxobacter dehalogenans 2CP-C.</title>
        <authorList>
            <consortium name="US DOE Joint Genome Institute"/>
            <person name="Copeland A."/>
            <person name="Lucas S."/>
            <person name="Lapidus A."/>
            <person name="Barry K."/>
            <person name="Detter J.C."/>
            <person name="Glavina T."/>
            <person name="Hammon N."/>
            <person name="Israni S."/>
            <person name="Pitluck S."/>
            <person name="Brettin T."/>
            <person name="Bruce D."/>
            <person name="Han C."/>
            <person name="Tapia R."/>
            <person name="Gilna P."/>
            <person name="Kiss H."/>
            <person name="Schmutz J."/>
            <person name="Larimer F."/>
            <person name="Land M."/>
            <person name="Kyrpides N."/>
            <person name="Anderson I."/>
            <person name="Sanford R.A."/>
            <person name="Ritalahti K.M."/>
            <person name="Thomas H.S."/>
            <person name="Kirby J.R."/>
            <person name="Zhulin I.B."/>
            <person name="Loeffler F.E."/>
            <person name="Richardson P."/>
        </authorList>
    </citation>
    <scope>NUCLEOTIDE SEQUENCE</scope>
    <source>
        <strain evidence="2">2CP-C</strain>
    </source>
</reference>
<dbReference type="STRING" id="290397.Adeh_4159"/>
<keyword evidence="2" id="KW-0540">Nuclease</keyword>
<accession>Q2IH63</accession>
<dbReference type="Gene3D" id="1.10.30.50">
    <property type="match status" value="1"/>
</dbReference>
<dbReference type="OrthoDB" id="5522176at2"/>
<protein>
    <submittedName>
        <fullName evidence="2">HNH endonuclease</fullName>
    </submittedName>
</protein>
<sequence length="334" mass="36053">MALGTEQVDETLRELGGVVPCPKHRTRRLSAGSAQLRKTAAELINRYPAIEEALREGKLCLSSVCELAKVVTSENCAEVLPRFFGLSSRDAAGVAASIRPVENPPHRELVVPLRANALVAVPEPASRDAASSSEPDRVVSFHAHEMGSAVSVPEPLAPVPQAACAVVPVAKRSSVDWLCADQARMHLTVSKAFLRKLDAARDALSHSMPGATRENVLEAALDQLLAERARRTGLTAKPKERVRPSKPDHISAHVRRAVWERDGGRCTFVLASGERCGSTHRLELDHVVPRARGGASTVDNLRIRCRGHNLEEARRVLGDALMDSYAGTRHASSA</sequence>
<dbReference type="InterPro" id="IPR002711">
    <property type="entry name" value="HNH"/>
</dbReference>
<dbReference type="Pfam" id="PF01844">
    <property type="entry name" value="HNH"/>
    <property type="match status" value="1"/>
</dbReference>
<dbReference type="RefSeq" id="WP_011423205.1">
    <property type="nucleotide sequence ID" value="NC_007760.1"/>
</dbReference>
<dbReference type="EMBL" id="CP000251">
    <property type="protein sequence ID" value="ABC83923.1"/>
    <property type="molecule type" value="Genomic_DNA"/>
</dbReference>
<dbReference type="CDD" id="cd00085">
    <property type="entry name" value="HNHc"/>
    <property type="match status" value="1"/>
</dbReference>
<proteinExistence type="predicted"/>
<gene>
    <name evidence="2" type="ordered locus">Adeh_4159</name>
</gene>
<keyword evidence="2" id="KW-0378">Hydrolase</keyword>
<keyword evidence="2" id="KW-0255">Endonuclease</keyword>
<organism evidence="2 3">
    <name type="scientific">Anaeromyxobacter dehalogenans (strain 2CP-C)</name>
    <dbReference type="NCBI Taxonomy" id="290397"/>
    <lineage>
        <taxon>Bacteria</taxon>
        <taxon>Pseudomonadati</taxon>
        <taxon>Myxococcota</taxon>
        <taxon>Myxococcia</taxon>
        <taxon>Myxococcales</taxon>
        <taxon>Cystobacterineae</taxon>
        <taxon>Anaeromyxobacteraceae</taxon>
        <taxon>Anaeromyxobacter</taxon>
    </lineage>
</organism>
<evidence type="ECO:0000313" key="2">
    <source>
        <dbReference type="EMBL" id="ABC83923.1"/>
    </source>
</evidence>
<feature type="domain" description="HNH nuclease" evidence="1">
    <location>
        <begin position="253"/>
        <end position="310"/>
    </location>
</feature>
<dbReference type="AlphaFoldDB" id="Q2IH63"/>
<dbReference type="Proteomes" id="UP000001935">
    <property type="component" value="Chromosome"/>
</dbReference>
<dbReference type="eggNOG" id="COG1403">
    <property type="taxonomic scope" value="Bacteria"/>
</dbReference>
<dbReference type="HOGENOM" id="CLU_055074_0_0_7"/>
<name>Q2IH63_ANADE</name>
<dbReference type="SMART" id="SM00507">
    <property type="entry name" value="HNHc"/>
    <property type="match status" value="1"/>
</dbReference>